<keyword evidence="1" id="KW-1133">Transmembrane helix</keyword>
<comment type="caution">
    <text evidence="2">The sequence shown here is derived from an EMBL/GenBank/DDBJ whole genome shotgun (WGS) entry which is preliminary data.</text>
</comment>
<keyword evidence="1 2" id="KW-0812">Transmembrane</keyword>
<reference evidence="2 3" key="1">
    <citation type="submission" date="2017-02" db="EMBL/GenBank/DDBJ databases">
        <title>Complete genome sequences of Mycobacterium kansasii strains isolated from rhesus macaques.</title>
        <authorList>
            <person name="Panda A."/>
            <person name="Nagaraj S."/>
            <person name="Zhao X."/>
            <person name="Tettelin H."/>
            <person name="Detolla L.J."/>
        </authorList>
    </citation>
    <scope>NUCLEOTIDE SEQUENCE [LARGE SCALE GENOMIC DNA]</scope>
    <source>
        <strain evidence="2 3">11-3813</strain>
    </source>
</reference>
<proteinExistence type="predicted"/>
<evidence type="ECO:0000313" key="3">
    <source>
        <dbReference type="Proteomes" id="UP000189229"/>
    </source>
</evidence>
<protein>
    <submittedName>
        <fullName evidence="2">Transmembrane domain protein</fullName>
    </submittedName>
</protein>
<evidence type="ECO:0000313" key="2">
    <source>
        <dbReference type="EMBL" id="OOK69144.1"/>
    </source>
</evidence>
<dbReference type="AlphaFoldDB" id="A0A1V3WQ90"/>
<gene>
    <name evidence="2" type="ORF">BZL30_6864</name>
</gene>
<dbReference type="EMBL" id="MVBM01000007">
    <property type="protein sequence ID" value="OOK69144.1"/>
    <property type="molecule type" value="Genomic_DNA"/>
</dbReference>
<accession>A0A1V3WQ90</accession>
<name>A0A1V3WQ90_MYCKA</name>
<feature type="transmembrane region" description="Helical" evidence="1">
    <location>
        <begin position="193"/>
        <end position="211"/>
    </location>
</feature>
<keyword evidence="1" id="KW-0472">Membrane</keyword>
<evidence type="ECO:0000256" key="1">
    <source>
        <dbReference type="SAM" id="Phobius"/>
    </source>
</evidence>
<sequence length="227" mass="24049">MRRWAVVTLARWWRPAVAALVCCVALVLAVPDLAWGVWGRVAPVHYPSGWAAVAAAIDREPGPVVVLPAGTMRRFSWSGSAPVLDPLPRWVRADVLTTGDLVISGVTVPGDGTHARAVQELLLAGPDPAALARAGVGWVVVESDSAGEMGAAARTLDRLTPTYRDCDLALYRIGGQADGVAAARLRATMLAHWAWLCLLLVGGAGMAGCWLRRHLTRGDERPLIATG</sequence>
<organism evidence="2 3">
    <name type="scientific">Mycobacterium kansasii</name>
    <dbReference type="NCBI Taxonomy" id="1768"/>
    <lineage>
        <taxon>Bacteria</taxon>
        <taxon>Bacillati</taxon>
        <taxon>Actinomycetota</taxon>
        <taxon>Actinomycetes</taxon>
        <taxon>Mycobacteriales</taxon>
        <taxon>Mycobacteriaceae</taxon>
        <taxon>Mycobacterium</taxon>
    </lineage>
</organism>
<dbReference type="Proteomes" id="UP000189229">
    <property type="component" value="Unassembled WGS sequence"/>
</dbReference>